<dbReference type="InterPro" id="IPR007219">
    <property type="entry name" value="XnlR_reg_dom"/>
</dbReference>
<keyword evidence="7" id="KW-1185">Reference proteome</keyword>
<feature type="region of interest" description="Disordered" evidence="3">
    <location>
        <begin position="659"/>
        <end position="720"/>
    </location>
</feature>
<dbReference type="Gene3D" id="4.10.240.10">
    <property type="entry name" value="Zn(2)-C6 fungal-type DNA-binding domain"/>
    <property type="match status" value="1"/>
</dbReference>
<evidence type="ECO:0000313" key="6">
    <source>
        <dbReference type="EMBL" id="KAF9441492.1"/>
    </source>
</evidence>
<dbReference type="SMART" id="SM00906">
    <property type="entry name" value="Fungal_trans"/>
    <property type="match status" value="1"/>
</dbReference>
<dbReference type="CDD" id="cd12148">
    <property type="entry name" value="fungal_TF_MHR"/>
    <property type="match status" value="1"/>
</dbReference>
<gene>
    <name evidence="6" type="ORF">P691DRAFT_791249</name>
</gene>
<feature type="compositionally biased region" description="Basic residues" evidence="3">
    <location>
        <begin position="800"/>
        <end position="816"/>
    </location>
</feature>
<dbReference type="CDD" id="cd00067">
    <property type="entry name" value="GAL4"/>
    <property type="match status" value="1"/>
</dbReference>
<dbReference type="EMBL" id="MU151888">
    <property type="protein sequence ID" value="KAF9441492.1"/>
    <property type="molecule type" value="Genomic_DNA"/>
</dbReference>
<evidence type="ECO:0000256" key="1">
    <source>
        <dbReference type="ARBA" id="ARBA00022723"/>
    </source>
</evidence>
<feature type="region of interest" description="Disordered" evidence="3">
    <location>
        <begin position="780"/>
        <end position="816"/>
    </location>
</feature>
<dbReference type="PANTHER" id="PTHR46910">
    <property type="entry name" value="TRANSCRIPTION FACTOR PDR1"/>
    <property type="match status" value="1"/>
</dbReference>
<accession>A0A9P5X179</accession>
<evidence type="ECO:0000259" key="4">
    <source>
        <dbReference type="SMART" id="SM00066"/>
    </source>
</evidence>
<dbReference type="InterPro" id="IPR036864">
    <property type="entry name" value="Zn2-C6_fun-type_DNA-bd_sf"/>
</dbReference>
<dbReference type="AlphaFoldDB" id="A0A9P5X179"/>
<dbReference type="InterPro" id="IPR001138">
    <property type="entry name" value="Zn2Cys6_DnaBD"/>
</dbReference>
<dbReference type="SMART" id="SM00066">
    <property type="entry name" value="GAL4"/>
    <property type="match status" value="1"/>
</dbReference>
<feature type="compositionally biased region" description="Polar residues" evidence="3">
    <location>
        <begin position="676"/>
        <end position="688"/>
    </location>
</feature>
<dbReference type="Pfam" id="PF00172">
    <property type="entry name" value="Zn_clus"/>
    <property type="match status" value="1"/>
</dbReference>
<feature type="region of interest" description="Disordered" evidence="3">
    <location>
        <begin position="836"/>
        <end position="870"/>
    </location>
</feature>
<proteinExistence type="predicted"/>
<keyword evidence="1" id="KW-0479">Metal-binding</keyword>
<feature type="compositionally biased region" description="Low complexity" evidence="3">
    <location>
        <begin position="789"/>
        <end position="799"/>
    </location>
</feature>
<dbReference type="Pfam" id="PF04082">
    <property type="entry name" value="Fungal_trans"/>
    <property type="match status" value="1"/>
</dbReference>
<dbReference type="GO" id="GO:0000981">
    <property type="term" value="F:DNA-binding transcription factor activity, RNA polymerase II-specific"/>
    <property type="evidence" value="ECO:0007669"/>
    <property type="project" value="InterPro"/>
</dbReference>
<sequence length="973" mass="107387">MSSNEDEYNDHEGGFASGMKKRRIQRACDICRRKKSNGVQMPGNRCSNCITYNFECTYVETAKKRGPPKGYIESLENRLEKLQKLLKRLCPDEKLLQELNIAIDQEDFPVDQVPVDPSPLVTSTSTSDQNKTACAVAEVATNMFRRYGASSSNSDERFNDDAFILADNLKQLQLEPKEYRFFGKSSGAMLIQTAIELKNEYTGKASSGPKPGILGMKRNEFWTSHPWEDALIKNEPRTPYNFPEPDLLHALVDLYFEHVNLYLPLLHRPSFERSINDGLHLEDDLFGANVLLVCANGSRFSDDPRVLLDGVDSRHSSGWRWFDQVQMVKKSFLSPPTLFDLQFYALSVLFLQGSSAPQACWAMVGVGIRLAQDVGAHRKRKTKDPMTVEDELWKRAFWVLAFMDRGVSAALGRPCAIHEEDFDVDLPVDCDDEYWEHPDPEKRWKQPPGKPSLTAAFLSYLKLNQVLGFSLRTIYSINKSKILLGFVGHQWEQHIVAELDSALNHFVDSVPDHLVRWDPNREDPNSFNQSVVLWSMYYHIQILVHRPFIPSPSKPSPLSFPSLAICTNAARSCIHVVDVQYKRLPMTSPQCQMAVFTSGIVLLLSIWGGKKSGLTTDPNKEMADVHKCMAVLRGCEGRWHSAGRLWDILYELASVGDLPLPTGSPPSNKRERGSDSPISSAAVSESASTPPPVSEGPRTLAGSKRVNKDLSGKRPLHQQQHHPVPIIQHQHPSPAMGTSEFSETLMLDSTSSSPMAHAQQGLYTLPVYSNDLKRMPIHGQAKYAAQAQSSPPIASSSSHPHSHPNPHHTHLQMTHHHPMDPGGFWYSFEQLPVQNLDMDSDTSGPLGGLGPETLSGDPGHGPSAGGESTAQDADFLFGQLAAMGYPSPFATTLPQMLNGMGMGMFSGAQGMRGNEMLQQQQRFGHSGGPGSGVDPGTSGSGSGTGGGVGEGQEHGFLDSDTMAMWSSTPSGFE</sequence>
<keyword evidence="2" id="KW-0539">Nucleus</keyword>
<feature type="domain" description="Zn(2)-C6 fungal-type" evidence="4">
    <location>
        <begin position="22"/>
        <end position="67"/>
    </location>
</feature>
<organism evidence="6 7">
    <name type="scientific">Macrolepiota fuliginosa MF-IS2</name>
    <dbReference type="NCBI Taxonomy" id="1400762"/>
    <lineage>
        <taxon>Eukaryota</taxon>
        <taxon>Fungi</taxon>
        <taxon>Dikarya</taxon>
        <taxon>Basidiomycota</taxon>
        <taxon>Agaricomycotina</taxon>
        <taxon>Agaricomycetes</taxon>
        <taxon>Agaricomycetidae</taxon>
        <taxon>Agaricales</taxon>
        <taxon>Agaricineae</taxon>
        <taxon>Agaricaceae</taxon>
        <taxon>Macrolepiota</taxon>
    </lineage>
</organism>
<reference evidence="6" key="1">
    <citation type="submission" date="2020-11" db="EMBL/GenBank/DDBJ databases">
        <authorList>
            <consortium name="DOE Joint Genome Institute"/>
            <person name="Ahrendt S."/>
            <person name="Riley R."/>
            <person name="Andreopoulos W."/>
            <person name="Labutti K."/>
            <person name="Pangilinan J."/>
            <person name="Ruiz-Duenas F.J."/>
            <person name="Barrasa J.M."/>
            <person name="Sanchez-Garcia M."/>
            <person name="Camarero S."/>
            <person name="Miyauchi S."/>
            <person name="Serrano A."/>
            <person name="Linde D."/>
            <person name="Babiker R."/>
            <person name="Drula E."/>
            <person name="Ayuso-Fernandez I."/>
            <person name="Pacheco R."/>
            <person name="Padilla G."/>
            <person name="Ferreira P."/>
            <person name="Barriuso J."/>
            <person name="Kellner H."/>
            <person name="Castanera R."/>
            <person name="Alfaro M."/>
            <person name="Ramirez L."/>
            <person name="Pisabarro A.G."/>
            <person name="Kuo A."/>
            <person name="Tritt A."/>
            <person name="Lipzen A."/>
            <person name="He G."/>
            <person name="Yan M."/>
            <person name="Ng V."/>
            <person name="Cullen D."/>
            <person name="Martin F."/>
            <person name="Rosso M.-N."/>
            <person name="Henrissat B."/>
            <person name="Hibbett D."/>
            <person name="Martinez A.T."/>
            <person name="Grigoriev I.V."/>
        </authorList>
    </citation>
    <scope>NUCLEOTIDE SEQUENCE</scope>
    <source>
        <strain evidence="6">MF-IS2</strain>
    </source>
</reference>
<protein>
    <recommendedName>
        <fullName evidence="8">Zn(2)-C6 fungal-type domain-containing protein</fullName>
    </recommendedName>
</protein>
<evidence type="ECO:0000259" key="5">
    <source>
        <dbReference type="SMART" id="SM00906"/>
    </source>
</evidence>
<feature type="region of interest" description="Disordered" evidence="3">
    <location>
        <begin position="921"/>
        <end position="973"/>
    </location>
</feature>
<dbReference type="PANTHER" id="PTHR46910:SF38">
    <property type="entry name" value="ZN(2)-C6 FUNGAL-TYPE DOMAIN-CONTAINING PROTEIN"/>
    <property type="match status" value="1"/>
</dbReference>
<feature type="compositionally biased region" description="Polar residues" evidence="3">
    <location>
        <begin position="964"/>
        <end position="973"/>
    </location>
</feature>
<comment type="caution">
    <text evidence="6">The sequence shown here is derived from an EMBL/GenBank/DDBJ whole genome shotgun (WGS) entry which is preliminary data.</text>
</comment>
<evidence type="ECO:0000256" key="2">
    <source>
        <dbReference type="ARBA" id="ARBA00023242"/>
    </source>
</evidence>
<dbReference type="GO" id="GO:0008270">
    <property type="term" value="F:zinc ion binding"/>
    <property type="evidence" value="ECO:0007669"/>
    <property type="project" value="InterPro"/>
</dbReference>
<dbReference type="OrthoDB" id="4456959at2759"/>
<dbReference type="GO" id="GO:0006351">
    <property type="term" value="P:DNA-templated transcription"/>
    <property type="evidence" value="ECO:0007669"/>
    <property type="project" value="InterPro"/>
</dbReference>
<dbReference type="Proteomes" id="UP000807342">
    <property type="component" value="Unassembled WGS sequence"/>
</dbReference>
<evidence type="ECO:0000256" key="3">
    <source>
        <dbReference type="SAM" id="MobiDB-lite"/>
    </source>
</evidence>
<feature type="domain" description="Xylanolytic transcriptional activator regulatory" evidence="5">
    <location>
        <begin position="360"/>
        <end position="433"/>
    </location>
</feature>
<dbReference type="CDD" id="cd15486">
    <property type="entry name" value="ZIP_Sip4"/>
    <property type="match status" value="1"/>
</dbReference>
<evidence type="ECO:0008006" key="8">
    <source>
        <dbReference type="Google" id="ProtNLM"/>
    </source>
</evidence>
<evidence type="ECO:0000313" key="7">
    <source>
        <dbReference type="Proteomes" id="UP000807342"/>
    </source>
</evidence>
<feature type="compositionally biased region" description="Gly residues" evidence="3">
    <location>
        <begin position="925"/>
        <end position="950"/>
    </location>
</feature>
<dbReference type="SUPFAM" id="SSF57701">
    <property type="entry name" value="Zn2/Cys6 DNA-binding domain"/>
    <property type="match status" value="1"/>
</dbReference>
<name>A0A9P5X179_9AGAR</name>
<dbReference type="InterPro" id="IPR050987">
    <property type="entry name" value="AtrR-like"/>
</dbReference>
<dbReference type="GO" id="GO:0003677">
    <property type="term" value="F:DNA binding"/>
    <property type="evidence" value="ECO:0007669"/>
    <property type="project" value="InterPro"/>
</dbReference>